<sequence length="179" mass="20960">MPDTSFNYLTADKTDLYRTLMRAFSEAKEHFLVHLRPEDVLDRVRRDGRQLDLDAVQAALGQLVEWGNLQAEPDTSRVTKVEDFYRARYLYHNHPRERGRPGCPGDSRAHARAPWRAQSVALADIASQLRGLLMQPLLYADHPAYRLVKRHIDWLRDWLHSETRWDLRLEADFARLAKT</sequence>
<gene>
    <name evidence="1" type="ORF">ThidrDRAFT_4493</name>
</gene>
<dbReference type="STRING" id="765913.ThidrDRAFT_4493"/>
<dbReference type="InterPro" id="IPR013494">
    <property type="entry name" value="CHP02678"/>
</dbReference>
<protein>
    <submittedName>
        <fullName evidence="1">Uncharacterized protein</fullName>
    </submittedName>
</protein>
<evidence type="ECO:0000313" key="2">
    <source>
        <dbReference type="Proteomes" id="UP000004200"/>
    </source>
</evidence>
<dbReference type="Proteomes" id="UP000004200">
    <property type="component" value="Unassembled WGS sequence"/>
</dbReference>
<dbReference type="AlphaFoldDB" id="G2E879"/>
<evidence type="ECO:0000313" key="1">
    <source>
        <dbReference type="EMBL" id="EGV27687.1"/>
    </source>
</evidence>
<reference evidence="1 2" key="1">
    <citation type="submission" date="2011-06" db="EMBL/GenBank/DDBJ databases">
        <title>The draft genome of Thiorhodococcus drewsii AZ1.</title>
        <authorList>
            <consortium name="US DOE Joint Genome Institute (JGI-PGF)"/>
            <person name="Lucas S."/>
            <person name="Han J."/>
            <person name="Lapidus A."/>
            <person name="Cheng J.-F."/>
            <person name="Goodwin L."/>
            <person name="Pitluck S."/>
            <person name="Peters L."/>
            <person name="Land M.L."/>
            <person name="Hauser L."/>
            <person name="Vogl K."/>
            <person name="Liu Z."/>
            <person name="Imhoff J."/>
            <person name="Thiel V."/>
            <person name="Frigaard N.-U."/>
            <person name="Bryant D.A."/>
            <person name="Woyke T.J."/>
        </authorList>
    </citation>
    <scope>NUCLEOTIDE SEQUENCE [LARGE SCALE GENOMIC DNA]</scope>
    <source>
        <strain evidence="1 2">AZ1</strain>
    </source>
</reference>
<accession>G2E879</accession>
<dbReference type="Pfam" id="PF09661">
    <property type="entry name" value="DUF2398"/>
    <property type="match status" value="1"/>
</dbReference>
<keyword evidence="2" id="KW-1185">Reference proteome</keyword>
<dbReference type="RefSeq" id="WP_007043205.1">
    <property type="nucleotide sequence ID" value="NZ_AFWT01000068.1"/>
</dbReference>
<name>G2E879_9GAMM</name>
<dbReference type="InterPro" id="IPR013493">
    <property type="entry name" value="CHP02677"/>
</dbReference>
<comment type="caution">
    <text evidence="1">The sequence shown here is derived from an EMBL/GenBank/DDBJ whole genome shotgun (WGS) entry which is preliminary data.</text>
</comment>
<dbReference type="EMBL" id="AFWT01000068">
    <property type="protein sequence ID" value="EGV27687.1"/>
    <property type="molecule type" value="Genomic_DNA"/>
</dbReference>
<feature type="non-terminal residue" evidence="1">
    <location>
        <position position="179"/>
    </location>
</feature>
<dbReference type="Pfam" id="PF09660">
    <property type="entry name" value="DUF2397"/>
    <property type="match status" value="1"/>
</dbReference>
<organism evidence="1 2">
    <name type="scientific">Thiorhodococcus drewsii AZ1</name>
    <dbReference type="NCBI Taxonomy" id="765913"/>
    <lineage>
        <taxon>Bacteria</taxon>
        <taxon>Pseudomonadati</taxon>
        <taxon>Pseudomonadota</taxon>
        <taxon>Gammaproteobacteria</taxon>
        <taxon>Chromatiales</taxon>
        <taxon>Chromatiaceae</taxon>
        <taxon>Thiorhodococcus</taxon>
    </lineage>
</organism>
<proteinExistence type="predicted"/>